<dbReference type="InterPro" id="IPR029069">
    <property type="entry name" value="HotDog_dom_sf"/>
</dbReference>
<dbReference type="Pfam" id="PF13279">
    <property type="entry name" value="4HBT_2"/>
    <property type="match status" value="1"/>
</dbReference>
<dbReference type="SUPFAM" id="SSF54637">
    <property type="entry name" value="Thioesterase/thiol ester dehydrase-isomerase"/>
    <property type="match status" value="1"/>
</dbReference>
<dbReference type="Gene3D" id="3.10.129.10">
    <property type="entry name" value="Hotdog Thioesterase"/>
    <property type="match status" value="1"/>
</dbReference>
<evidence type="ECO:0000313" key="4">
    <source>
        <dbReference type="Proteomes" id="UP000249522"/>
    </source>
</evidence>
<keyword evidence="4" id="KW-1185">Reference proteome</keyword>
<organism evidence="3 4">
    <name type="scientific">Paenibacillus sambharensis</name>
    <dbReference type="NCBI Taxonomy" id="1803190"/>
    <lineage>
        <taxon>Bacteria</taxon>
        <taxon>Bacillati</taxon>
        <taxon>Bacillota</taxon>
        <taxon>Bacilli</taxon>
        <taxon>Bacillales</taxon>
        <taxon>Paenibacillaceae</taxon>
        <taxon>Paenibacillus</taxon>
    </lineage>
</organism>
<dbReference type="InterPro" id="IPR050563">
    <property type="entry name" value="4-hydroxybenzoyl-CoA_TE"/>
</dbReference>
<name>A0A2W1LG87_9BACL</name>
<dbReference type="Proteomes" id="UP000249522">
    <property type="component" value="Unassembled WGS sequence"/>
</dbReference>
<evidence type="ECO:0000313" key="3">
    <source>
        <dbReference type="EMBL" id="PZD94062.1"/>
    </source>
</evidence>
<evidence type="ECO:0000256" key="1">
    <source>
        <dbReference type="ARBA" id="ARBA00005953"/>
    </source>
</evidence>
<dbReference type="GO" id="GO:0047617">
    <property type="term" value="F:fatty acyl-CoA hydrolase activity"/>
    <property type="evidence" value="ECO:0007669"/>
    <property type="project" value="TreeGrafter"/>
</dbReference>
<evidence type="ECO:0000256" key="2">
    <source>
        <dbReference type="ARBA" id="ARBA00022801"/>
    </source>
</evidence>
<reference evidence="3 4" key="1">
    <citation type="submission" date="2018-06" db="EMBL/GenBank/DDBJ databases">
        <title>Paenibacillus imtechensis sp. nov.</title>
        <authorList>
            <person name="Pinnaka A.K."/>
            <person name="Singh H."/>
            <person name="Kaur M."/>
        </authorList>
    </citation>
    <scope>NUCLEOTIDE SEQUENCE [LARGE SCALE GENOMIC DNA]</scope>
    <source>
        <strain evidence="3 4">SMB1</strain>
    </source>
</reference>
<dbReference type="InterPro" id="IPR006684">
    <property type="entry name" value="YbgC/YbaW"/>
</dbReference>
<proteinExistence type="inferred from homology"/>
<dbReference type="PANTHER" id="PTHR31793:SF27">
    <property type="entry name" value="NOVEL THIOESTERASE SUPERFAMILY DOMAIN AND SAPOSIN A-TYPE DOMAIN CONTAINING PROTEIN (0610012H03RIK)"/>
    <property type="match status" value="1"/>
</dbReference>
<sequence>MAANWHIHRLRVRYQETDQMAVVYHANYANWFEIGRTEYIRQAGVPYRTFEEMGLLLPVTELTIKFEKPALYDDLVLICTRLADMSPLRVAFETQVRRLLPEEAGSAEPDGSASAGDLPGELLVWGGTRHVWVNRDWKPHRLDRTAPALYERLQSLLHSSE</sequence>
<dbReference type="NCBIfam" id="TIGR00051">
    <property type="entry name" value="YbgC/FadM family acyl-CoA thioesterase"/>
    <property type="match status" value="1"/>
</dbReference>
<comment type="caution">
    <text evidence="3">The sequence shown here is derived from an EMBL/GenBank/DDBJ whole genome shotgun (WGS) entry which is preliminary data.</text>
</comment>
<comment type="similarity">
    <text evidence="1">Belongs to the 4-hydroxybenzoyl-CoA thioesterase family.</text>
</comment>
<dbReference type="OrthoDB" id="9800856at2"/>
<accession>A0A2W1LG87</accession>
<gene>
    <name evidence="3" type="ORF">DNH61_19070</name>
</gene>
<keyword evidence="2" id="KW-0378">Hydrolase</keyword>
<dbReference type="PANTHER" id="PTHR31793">
    <property type="entry name" value="4-HYDROXYBENZOYL-COA THIOESTERASE FAMILY MEMBER"/>
    <property type="match status" value="1"/>
</dbReference>
<dbReference type="EMBL" id="QKRB01000054">
    <property type="protein sequence ID" value="PZD94062.1"/>
    <property type="molecule type" value="Genomic_DNA"/>
</dbReference>
<dbReference type="RefSeq" id="WP_111148379.1">
    <property type="nucleotide sequence ID" value="NZ_QKRB01000054.1"/>
</dbReference>
<protein>
    <submittedName>
        <fullName evidence="3">Acyl-CoA thioesterase</fullName>
    </submittedName>
</protein>
<dbReference type="AlphaFoldDB" id="A0A2W1LG87"/>
<dbReference type="CDD" id="cd00586">
    <property type="entry name" value="4HBT"/>
    <property type="match status" value="1"/>
</dbReference>
<dbReference type="PIRSF" id="PIRSF003230">
    <property type="entry name" value="YbgC"/>
    <property type="match status" value="1"/>
</dbReference>